<accession>A0A016SS16</accession>
<sequence>MNSLYILPFFLVVVQRSLASFPHVAVEEEPAVAVAAEPIAHLPVATAHVAPVVAAAPAVAPAPYPYPYPYPHMYPYSYAPYYHPRTEVHNVVKAYEKEKGHTSATSVVSEDGHLPAHLGLHAAGHLPDALSFPIPFRSRLHQAKQVKKSSRAHKDKN</sequence>
<dbReference type="AlphaFoldDB" id="A0A016SS16"/>
<protein>
    <submittedName>
        <fullName evidence="2">Uncharacterized protein</fullName>
    </submittedName>
</protein>
<reference evidence="3" key="1">
    <citation type="journal article" date="2015" name="Nat. Genet.">
        <title>The genome and transcriptome of the zoonotic hookworm Ancylostoma ceylanicum identify infection-specific gene families.</title>
        <authorList>
            <person name="Schwarz E.M."/>
            <person name="Hu Y."/>
            <person name="Antoshechkin I."/>
            <person name="Miller M.M."/>
            <person name="Sternberg P.W."/>
            <person name="Aroian R.V."/>
        </authorList>
    </citation>
    <scope>NUCLEOTIDE SEQUENCE</scope>
    <source>
        <strain evidence="3">HY135</strain>
    </source>
</reference>
<comment type="caution">
    <text evidence="2">The sequence shown here is derived from an EMBL/GenBank/DDBJ whole genome shotgun (WGS) entry which is preliminary data.</text>
</comment>
<dbReference type="EMBL" id="JARK01001519">
    <property type="protein sequence ID" value="EYB93355.1"/>
    <property type="molecule type" value="Genomic_DNA"/>
</dbReference>
<evidence type="ECO:0000256" key="1">
    <source>
        <dbReference type="SAM" id="SignalP"/>
    </source>
</evidence>
<keyword evidence="1" id="KW-0732">Signal</keyword>
<evidence type="ECO:0000313" key="2">
    <source>
        <dbReference type="EMBL" id="EYB93355.1"/>
    </source>
</evidence>
<gene>
    <name evidence="2" type="primary">Acey_s0183.g934</name>
    <name evidence="2" type="ORF">Y032_0183g934</name>
</gene>
<evidence type="ECO:0000313" key="3">
    <source>
        <dbReference type="Proteomes" id="UP000024635"/>
    </source>
</evidence>
<name>A0A016SS16_9BILA</name>
<organism evidence="2 3">
    <name type="scientific">Ancylostoma ceylanicum</name>
    <dbReference type="NCBI Taxonomy" id="53326"/>
    <lineage>
        <taxon>Eukaryota</taxon>
        <taxon>Metazoa</taxon>
        <taxon>Ecdysozoa</taxon>
        <taxon>Nematoda</taxon>
        <taxon>Chromadorea</taxon>
        <taxon>Rhabditida</taxon>
        <taxon>Rhabditina</taxon>
        <taxon>Rhabditomorpha</taxon>
        <taxon>Strongyloidea</taxon>
        <taxon>Ancylostomatidae</taxon>
        <taxon>Ancylostomatinae</taxon>
        <taxon>Ancylostoma</taxon>
    </lineage>
</organism>
<dbReference type="Proteomes" id="UP000024635">
    <property type="component" value="Unassembled WGS sequence"/>
</dbReference>
<proteinExistence type="predicted"/>
<keyword evidence="3" id="KW-1185">Reference proteome</keyword>
<feature type="signal peptide" evidence="1">
    <location>
        <begin position="1"/>
        <end position="19"/>
    </location>
</feature>
<feature type="chain" id="PRO_5001487100" evidence="1">
    <location>
        <begin position="20"/>
        <end position="157"/>
    </location>
</feature>